<accession>A0A2K9C595</accession>
<evidence type="ECO:0000256" key="7">
    <source>
        <dbReference type="ARBA" id="ARBA00048616"/>
    </source>
</evidence>
<dbReference type="OrthoDB" id="9805398at2"/>
<dbReference type="GO" id="GO:0003920">
    <property type="term" value="F:GMP reductase activity"/>
    <property type="evidence" value="ECO:0007669"/>
    <property type="project" value="UniProtKB-EC"/>
</dbReference>
<comment type="catalytic activity">
    <reaction evidence="7">
        <text>IMP + NH4(+) + NADP(+) = GMP + NADPH + 2 H(+)</text>
        <dbReference type="Rhea" id="RHEA:17185"/>
        <dbReference type="ChEBI" id="CHEBI:15378"/>
        <dbReference type="ChEBI" id="CHEBI:28938"/>
        <dbReference type="ChEBI" id="CHEBI:57783"/>
        <dbReference type="ChEBI" id="CHEBI:58053"/>
        <dbReference type="ChEBI" id="CHEBI:58115"/>
        <dbReference type="ChEBI" id="CHEBI:58349"/>
        <dbReference type="EC" id="1.7.1.7"/>
    </reaction>
</comment>
<evidence type="ECO:0000256" key="1">
    <source>
        <dbReference type="ARBA" id="ARBA00012678"/>
    </source>
</evidence>
<evidence type="ECO:0000256" key="3">
    <source>
        <dbReference type="ARBA" id="ARBA00022857"/>
    </source>
</evidence>
<reference evidence="9 10" key="1">
    <citation type="submission" date="2017-12" db="EMBL/GenBank/DDBJ databases">
        <title>Mesoplasma syrphidae YJS, Complete Genome.</title>
        <authorList>
            <person name="Knight T.F."/>
            <person name="Citino T."/>
            <person name="Rubinstein R."/>
            <person name="Neuschaefer Z."/>
        </authorList>
    </citation>
    <scope>NUCLEOTIDE SEQUENCE [LARGE SCALE GENOMIC DNA]</scope>
    <source>
        <strain evidence="9 10">YJS</strain>
    </source>
</reference>
<gene>
    <name evidence="9" type="ORF">CXP39_01410</name>
</gene>
<dbReference type="Proteomes" id="UP000233419">
    <property type="component" value="Chromosome"/>
</dbReference>
<dbReference type="KEGG" id="msyr:CXP39_01410"/>
<evidence type="ECO:0000259" key="8">
    <source>
        <dbReference type="Pfam" id="PF00478"/>
    </source>
</evidence>
<name>A0A2K9C595_9MOLU</name>
<evidence type="ECO:0000313" key="9">
    <source>
        <dbReference type="EMBL" id="AUF83457.1"/>
    </source>
</evidence>
<protein>
    <recommendedName>
        <fullName evidence="2">GMP reductase</fullName>
        <ecNumber evidence="1">1.7.1.7</ecNumber>
    </recommendedName>
    <alternativeName>
        <fullName evidence="5">Guanosine 5'-monophosphate oxidoreductase</fullName>
    </alternativeName>
</protein>
<comment type="function">
    <text evidence="6">Catalyzes the irreversible NADPH-dependent deamination of GMP to IMP. It functions in the conversion of nucleobase, nucleoside and nucleotide derivatives of G to A nucleotides, and in maintaining the intracellular balance of A and G nucleotides.</text>
</comment>
<dbReference type="EMBL" id="CP025257">
    <property type="protein sequence ID" value="AUF83457.1"/>
    <property type="molecule type" value="Genomic_DNA"/>
</dbReference>
<dbReference type="PANTHER" id="PTHR43170:SF5">
    <property type="entry name" value="GMP REDUCTASE"/>
    <property type="match status" value="1"/>
</dbReference>
<keyword evidence="3" id="KW-0521">NADP</keyword>
<evidence type="ECO:0000313" key="10">
    <source>
        <dbReference type="Proteomes" id="UP000233419"/>
    </source>
</evidence>
<keyword evidence="10" id="KW-1185">Reference proteome</keyword>
<dbReference type="InterPro" id="IPR013785">
    <property type="entry name" value="Aldolase_TIM"/>
</dbReference>
<dbReference type="InterPro" id="IPR001093">
    <property type="entry name" value="IMP_DH_GMPRt"/>
</dbReference>
<dbReference type="GO" id="GO:0005829">
    <property type="term" value="C:cytosol"/>
    <property type="evidence" value="ECO:0007669"/>
    <property type="project" value="TreeGrafter"/>
</dbReference>
<evidence type="ECO:0000256" key="6">
    <source>
        <dbReference type="ARBA" id="ARBA00037691"/>
    </source>
</evidence>
<evidence type="ECO:0000256" key="4">
    <source>
        <dbReference type="ARBA" id="ARBA00023002"/>
    </source>
</evidence>
<keyword evidence="4" id="KW-0560">Oxidoreductase</keyword>
<dbReference type="PIRSF" id="PIRSF036500">
    <property type="entry name" value="GMP_red_Firmic"/>
    <property type="match status" value="1"/>
</dbReference>
<dbReference type="InterPro" id="IPR005994">
    <property type="entry name" value="GuaC_type_2"/>
</dbReference>
<dbReference type="NCBIfam" id="NF003966">
    <property type="entry name" value="PRK05458.1"/>
    <property type="match status" value="1"/>
</dbReference>
<sequence>MYAFDYEDIQLIPNKCIVTSRSQCDTSVELGKYKFAMPVVPANMASVINEEICVELAKQNYFYVMHRFNVDAVKFVKMMHQKNLIASISLGVQPADYQIVADLVAIEEIPEFITIDIAHGHSESVKQLIEYIRKMMGDRTFIIAGNVATPQAVRDLEYWGADATKVGVGPGKVCITKLKTGFGTGGWQLGAIKWCSKAATKPIIADGGLRVNGDIAKSIRFGATICMIGSLFAAHEESPGKNVTVDGIMFKEYYGSASEYNKGEKRYVEGKKELIKVRGKLTETYKEMHEDLQSSISYAGGSKLKAIKKVDYVILKTSNF</sequence>
<dbReference type="CDD" id="cd00381">
    <property type="entry name" value="IMPDH"/>
    <property type="match status" value="1"/>
</dbReference>
<dbReference type="PROSITE" id="PS00487">
    <property type="entry name" value="IMP_DH_GMP_RED"/>
    <property type="match status" value="1"/>
</dbReference>
<dbReference type="EC" id="1.7.1.7" evidence="1"/>
<dbReference type="InterPro" id="IPR015875">
    <property type="entry name" value="IMP_DH/GMP_Rdtase_CS"/>
</dbReference>
<dbReference type="AlphaFoldDB" id="A0A2K9C595"/>
<dbReference type="NCBIfam" id="TIGR01306">
    <property type="entry name" value="GMP_reduct_2"/>
    <property type="match status" value="1"/>
</dbReference>
<dbReference type="GO" id="GO:1902560">
    <property type="term" value="C:GMP reductase complex"/>
    <property type="evidence" value="ECO:0007669"/>
    <property type="project" value="InterPro"/>
</dbReference>
<dbReference type="PANTHER" id="PTHR43170">
    <property type="entry name" value="GMP REDUCTASE"/>
    <property type="match status" value="1"/>
</dbReference>
<dbReference type="GO" id="GO:0006163">
    <property type="term" value="P:purine nucleotide metabolic process"/>
    <property type="evidence" value="ECO:0007669"/>
    <property type="project" value="InterPro"/>
</dbReference>
<dbReference type="RefSeq" id="WP_027048186.1">
    <property type="nucleotide sequence ID" value="NZ_CP025257.1"/>
</dbReference>
<dbReference type="Gene3D" id="3.20.20.70">
    <property type="entry name" value="Aldolase class I"/>
    <property type="match status" value="1"/>
</dbReference>
<proteinExistence type="inferred from homology"/>
<dbReference type="HAMAP" id="MF_01511">
    <property type="entry name" value="GMP_reduct_type2"/>
    <property type="match status" value="1"/>
</dbReference>
<dbReference type="InterPro" id="IPR050139">
    <property type="entry name" value="GMP_reductase"/>
</dbReference>
<dbReference type="SUPFAM" id="SSF51412">
    <property type="entry name" value="Inosine monophosphate dehydrogenase (IMPDH)"/>
    <property type="match status" value="1"/>
</dbReference>
<feature type="domain" description="IMP dehydrogenase/GMP reductase" evidence="8">
    <location>
        <begin position="4"/>
        <end position="313"/>
    </location>
</feature>
<dbReference type="SMART" id="SM01240">
    <property type="entry name" value="IMPDH"/>
    <property type="match status" value="1"/>
</dbReference>
<dbReference type="Pfam" id="PF00478">
    <property type="entry name" value="IMPDH"/>
    <property type="match status" value="1"/>
</dbReference>
<evidence type="ECO:0000256" key="5">
    <source>
        <dbReference type="ARBA" id="ARBA00030699"/>
    </source>
</evidence>
<organism evidence="9 10">
    <name type="scientific">Mesoplasma syrphidae</name>
    <dbReference type="NCBI Taxonomy" id="225999"/>
    <lineage>
        <taxon>Bacteria</taxon>
        <taxon>Bacillati</taxon>
        <taxon>Mycoplasmatota</taxon>
        <taxon>Mollicutes</taxon>
        <taxon>Entomoplasmatales</taxon>
        <taxon>Entomoplasmataceae</taxon>
        <taxon>Mesoplasma</taxon>
    </lineage>
</organism>
<evidence type="ECO:0000256" key="2">
    <source>
        <dbReference type="ARBA" id="ARBA00015800"/>
    </source>
</evidence>